<protein>
    <submittedName>
        <fullName evidence="1">Uncharacterized protein</fullName>
    </submittedName>
</protein>
<dbReference type="Proteomes" id="UP001148737">
    <property type="component" value="Unassembled WGS sequence"/>
</dbReference>
<comment type="caution">
    <text evidence="1">The sequence shown here is derived from an EMBL/GenBank/DDBJ whole genome shotgun (WGS) entry which is preliminary data.</text>
</comment>
<name>A0ACC1R021_9HYPO</name>
<dbReference type="EMBL" id="JANAKD010000204">
    <property type="protein sequence ID" value="KAJ3496277.1"/>
    <property type="molecule type" value="Genomic_DNA"/>
</dbReference>
<evidence type="ECO:0000313" key="1">
    <source>
        <dbReference type="EMBL" id="KAJ3496277.1"/>
    </source>
</evidence>
<evidence type="ECO:0000313" key="2">
    <source>
        <dbReference type="Proteomes" id="UP001148737"/>
    </source>
</evidence>
<reference evidence="1" key="1">
    <citation type="submission" date="2022-07" db="EMBL/GenBank/DDBJ databases">
        <title>Genome Sequence of Lecanicillium saksenae.</title>
        <authorList>
            <person name="Buettner E."/>
        </authorList>
    </citation>
    <scope>NUCLEOTIDE SEQUENCE</scope>
    <source>
        <strain evidence="1">VT-O1</strain>
    </source>
</reference>
<accession>A0ACC1R021</accession>
<organism evidence="1 2">
    <name type="scientific">Lecanicillium saksenae</name>
    <dbReference type="NCBI Taxonomy" id="468837"/>
    <lineage>
        <taxon>Eukaryota</taxon>
        <taxon>Fungi</taxon>
        <taxon>Dikarya</taxon>
        <taxon>Ascomycota</taxon>
        <taxon>Pezizomycotina</taxon>
        <taxon>Sordariomycetes</taxon>
        <taxon>Hypocreomycetidae</taxon>
        <taxon>Hypocreales</taxon>
        <taxon>Cordycipitaceae</taxon>
        <taxon>Lecanicillium</taxon>
    </lineage>
</organism>
<sequence>MGSASSATIATIATRIPSSTFATLAHEATLTASPHTAAADAKHDHVHGVDKGWLGKNYRYSVKEVSKRNENLLRSTRLGIGFGAAAFAILLIAAVYLGIRCCRKKPSDEEDNFSMEISGVQYEMREEYGPKPISRCSTCDTDARRAEGSMRADSGISWSDIPRAQDIIDGERKRDTAGEGRGI</sequence>
<proteinExistence type="predicted"/>
<gene>
    <name evidence="1" type="ORF">NLG97_g2775</name>
</gene>
<keyword evidence="2" id="KW-1185">Reference proteome</keyword>